<feature type="domain" description="GH18" evidence="10">
    <location>
        <begin position="12"/>
        <end position="367"/>
    </location>
</feature>
<dbReference type="Gene3D" id="3.10.50.10">
    <property type="match status" value="1"/>
</dbReference>
<dbReference type="GeneID" id="90071571"/>
<dbReference type="GO" id="GO:0006032">
    <property type="term" value="P:chitin catabolic process"/>
    <property type="evidence" value="ECO:0007669"/>
    <property type="project" value="UniProtKB-KW"/>
</dbReference>
<sequence>MVPQHLRPEFKLKTCLYYSNWSIYSKKFTPDKLPFHLITNLFYSFMDIDPHTGAVILSDKWADIEVPFNNGQATYKGCLQYLHHFKSKYRHLKLSMSIGGWSFRDNFKNGISTDEKINNFANTAIKFLTEYGFDGIDLDFEYPENEHDATQYVKLAQRLRSMLKQIENEKHLSPGSLLLTLAIPAMPESLRFFKLHHLDQYVSFYNVMTYDFAGSWSNKVQLPANTTRYSGGEWSVNDTVSYLLENNPSISPKKYILGVPAYGKVFRNAKGLQSSFSNVEDMDFKTILNTYLQDPQACQNKMQQDSIVLVTNSGKDVVCFDTLQSVRNKARIVVDNRLGGMMWWEACGDGIGEHSLVKAFVFSLANGPADLDGSINNVDYRDSKYLSFK</sequence>
<dbReference type="GO" id="GO:0008061">
    <property type="term" value="F:chitin binding"/>
    <property type="evidence" value="ECO:0007669"/>
    <property type="project" value="InterPro"/>
</dbReference>
<evidence type="ECO:0000256" key="8">
    <source>
        <dbReference type="RuleBase" id="RU000489"/>
    </source>
</evidence>
<dbReference type="InterPro" id="IPR017853">
    <property type="entry name" value="GH"/>
</dbReference>
<dbReference type="InterPro" id="IPR050314">
    <property type="entry name" value="Glycosyl_Hydrlase_18"/>
</dbReference>
<evidence type="ECO:0000256" key="1">
    <source>
        <dbReference type="ARBA" id="ARBA00000822"/>
    </source>
</evidence>
<evidence type="ECO:0000259" key="10">
    <source>
        <dbReference type="PROSITE" id="PS51910"/>
    </source>
</evidence>
<keyword evidence="7" id="KW-0624">Polysaccharide degradation</keyword>
<name>A0AAV5QG20_9ASCO</name>
<dbReference type="EMBL" id="BTFZ01000002">
    <property type="protein sequence ID" value="GMM33592.1"/>
    <property type="molecule type" value="Genomic_DNA"/>
</dbReference>
<dbReference type="Proteomes" id="UP001360560">
    <property type="component" value="Unassembled WGS sequence"/>
</dbReference>
<organism evidence="11 12">
    <name type="scientific">Saccharomycopsis crataegensis</name>
    <dbReference type="NCBI Taxonomy" id="43959"/>
    <lineage>
        <taxon>Eukaryota</taxon>
        <taxon>Fungi</taxon>
        <taxon>Dikarya</taxon>
        <taxon>Ascomycota</taxon>
        <taxon>Saccharomycotina</taxon>
        <taxon>Saccharomycetes</taxon>
        <taxon>Saccharomycopsidaceae</taxon>
        <taxon>Saccharomycopsis</taxon>
    </lineage>
</organism>
<evidence type="ECO:0000256" key="2">
    <source>
        <dbReference type="ARBA" id="ARBA00012729"/>
    </source>
</evidence>
<evidence type="ECO:0000256" key="4">
    <source>
        <dbReference type="ARBA" id="ARBA00023024"/>
    </source>
</evidence>
<keyword evidence="3 8" id="KW-0378">Hydrolase</keyword>
<evidence type="ECO:0000256" key="9">
    <source>
        <dbReference type="RuleBase" id="RU004453"/>
    </source>
</evidence>
<dbReference type="InterPro" id="IPR029070">
    <property type="entry name" value="Chitinase_insertion_sf"/>
</dbReference>
<dbReference type="PANTHER" id="PTHR11177">
    <property type="entry name" value="CHITINASE"/>
    <property type="match status" value="1"/>
</dbReference>
<evidence type="ECO:0000256" key="6">
    <source>
        <dbReference type="ARBA" id="ARBA00023295"/>
    </source>
</evidence>
<dbReference type="SUPFAM" id="SSF51445">
    <property type="entry name" value="(Trans)glycosidases"/>
    <property type="match status" value="1"/>
</dbReference>
<evidence type="ECO:0000256" key="5">
    <source>
        <dbReference type="ARBA" id="ARBA00023277"/>
    </source>
</evidence>
<dbReference type="GO" id="GO:0000272">
    <property type="term" value="P:polysaccharide catabolic process"/>
    <property type="evidence" value="ECO:0007669"/>
    <property type="project" value="UniProtKB-KW"/>
</dbReference>
<dbReference type="PROSITE" id="PS01095">
    <property type="entry name" value="GH18_1"/>
    <property type="match status" value="1"/>
</dbReference>
<keyword evidence="5" id="KW-0119">Carbohydrate metabolism</keyword>
<dbReference type="PROSITE" id="PS51910">
    <property type="entry name" value="GH18_2"/>
    <property type="match status" value="1"/>
</dbReference>
<evidence type="ECO:0000256" key="3">
    <source>
        <dbReference type="ARBA" id="ARBA00022801"/>
    </source>
</evidence>
<dbReference type="GO" id="GO:0008843">
    <property type="term" value="F:endochitinase activity"/>
    <property type="evidence" value="ECO:0007669"/>
    <property type="project" value="UniProtKB-EC"/>
</dbReference>
<evidence type="ECO:0000313" key="12">
    <source>
        <dbReference type="Proteomes" id="UP001360560"/>
    </source>
</evidence>
<comment type="caution">
    <text evidence="11">The sequence shown here is derived from an EMBL/GenBank/DDBJ whole genome shotgun (WGS) entry which is preliminary data.</text>
</comment>
<protein>
    <recommendedName>
        <fullName evidence="2">chitinase</fullName>
        <ecNumber evidence="2">3.2.1.14</ecNumber>
    </recommendedName>
</protein>
<comment type="similarity">
    <text evidence="9">Belongs to the glycosyl hydrolase 18 family.</text>
</comment>
<accession>A0AAV5QG20</accession>
<dbReference type="AlphaFoldDB" id="A0AAV5QG20"/>
<dbReference type="InterPro" id="IPR001579">
    <property type="entry name" value="Glyco_hydro_18_chit_AS"/>
</dbReference>
<dbReference type="SMART" id="SM00636">
    <property type="entry name" value="Glyco_18"/>
    <property type="match status" value="1"/>
</dbReference>
<dbReference type="Gene3D" id="3.20.20.80">
    <property type="entry name" value="Glycosidases"/>
    <property type="match status" value="1"/>
</dbReference>
<reference evidence="11 12" key="1">
    <citation type="journal article" date="2023" name="Elife">
        <title>Identification of key yeast species and microbe-microbe interactions impacting larval growth of Drosophila in the wild.</title>
        <authorList>
            <person name="Mure A."/>
            <person name="Sugiura Y."/>
            <person name="Maeda R."/>
            <person name="Honda K."/>
            <person name="Sakurai N."/>
            <person name="Takahashi Y."/>
            <person name="Watada M."/>
            <person name="Katoh T."/>
            <person name="Gotoh A."/>
            <person name="Gotoh Y."/>
            <person name="Taniguchi I."/>
            <person name="Nakamura K."/>
            <person name="Hayashi T."/>
            <person name="Katayama T."/>
            <person name="Uemura T."/>
            <person name="Hattori Y."/>
        </authorList>
    </citation>
    <scope>NUCLEOTIDE SEQUENCE [LARGE SCALE GENOMIC DNA]</scope>
    <source>
        <strain evidence="11 12">SC-9</strain>
    </source>
</reference>
<dbReference type="EC" id="3.2.1.14" evidence="2"/>
<dbReference type="InterPro" id="IPR011583">
    <property type="entry name" value="Chitinase_II/V-like_cat"/>
</dbReference>
<dbReference type="RefSeq" id="XP_064850592.1">
    <property type="nucleotide sequence ID" value="XM_064994520.1"/>
</dbReference>
<keyword evidence="12" id="KW-1185">Reference proteome</keyword>
<dbReference type="GO" id="GO:0005576">
    <property type="term" value="C:extracellular region"/>
    <property type="evidence" value="ECO:0007669"/>
    <property type="project" value="TreeGrafter"/>
</dbReference>
<evidence type="ECO:0000313" key="11">
    <source>
        <dbReference type="EMBL" id="GMM33592.1"/>
    </source>
</evidence>
<dbReference type="Pfam" id="PF00704">
    <property type="entry name" value="Glyco_hydro_18"/>
    <property type="match status" value="1"/>
</dbReference>
<keyword evidence="4" id="KW-0146">Chitin degradation</keyword>
<evidence type="ECO:0000256" key="7">
    <source>
        <dbReference type="ARBA" id="ARBA00023326"/>
    </source>
</evidence>
<gene>
    <name evidence="11" type="ORF">DASC09_009170</name>
</gene>
<dbReference type="InterPro" id="IPR001223">
    <property type="entry name" value="Glyco_hydro18_cat"/>
</dbReference>
<comment type="catalytic activity">
    <reaction evidence="1">
        <text>Random endo-hydrolysis of N-acetyl-beta-D-glucosaminide (1-&gt;4)-beta-linkages in chitin and chitodextrins.</text>
        <dbReference type="EC" id="3.2.1.14"/>
    </reaction>
</comment>
<keyword evidence="6 8" id="KW-0326">Glycosidase</keyword>
<dbReference type="PANTHER" id="PTHR11177:SF317">
    <property type="entry name" value="CHITINASE 12-RELATED"/>
    <property type="match status" value="1"/>
</dbReference>
<proteinExistence type="inferred from homology"/>